<sequence length="173" mass="20149">MIIDFTIAIIIVYGLVIGYRRAVWLNSLHLFSTIVSLVIAHQFYHRISSQLIVFIPFPKTIAYDMKYAFHFNDLQQRFDTIIAFLLIASLCKLILYLIIITFDNIVTYRMINQISRLFGSLISVVMAVVAIQLSIYVLALYPIEWLQHNLQHAYIGKLILFHTPFFSSYILNL</sequence>
<dbReference type="Proteomes" id="UP000053523">
    <property type="component" value="Unassembled WGS sequence"/>
</dbReference>
<dbReference type="PANTHER" id="PTHR37306:SF1">
    <property type="entry name" value="COLICIN V PRODUCTION PROTEIN"/>
    <property type="match status" value="1"/>
</dbReference>
<keyword evidence="3 5" id="KW-1133">Transmembrane helix</keyword>
<name>A0A2K0A8S9_STAHA</name>
<evidence type="ECO:0000313" key="6">
    <source>
        <dbReference type="EMBL" id="PNN21422.1"/>
    </source>
</evidence>
<feature type="transmembrane region" description="Helical" evidence="5">
    <location>
        <begin position="117"/>
        <end position="141"/>
    </location>
</feature>
<dbReference type="Pfam" id="PF02674">
    <property type="entry name" value="Colicin_V"/>
    <property type="match status" value="1"/>
</dbReference>
<dbReference type="AlphaFoldDB" id="A0A2K0A8S9"/>
<dbReference type="EMBL" id="LORN02000015">
    <property type="protein sequence ID" value="PNN21422.1"/>
    <property type="molecule type" value="Genomic_DNA"/>
</dbReference>
<proteinExistence type="predicted"/>
<evidence type="ECO:0000256" key="1">
    <source>
        <dbReference type="ARBA" id="ARBA00004141"/>
    </source>
</evidence>
<comment type="caution">
    <text evidence="6">The sequence shown here is derived from an EMBL/GenBank/DDBJ whole genome shotgun (WGS) entry which is preliminary data.</text>
</comment>
<keyword evidence="2 5" id="KW-0812">Transmembrane</keyword>
<protein>
    <submittedName>
        <fullName evidence="6">Colicin V production protein CvpA</fullName>
    </submittedName>
</protein>
<organism evidence="6 7">
    <name type="scientific">Staphylococcus haemolyticus</name>
    <dbReference type="NCBI Taxonomy" id="1283"/>
    <lineage>
        <taxon>Bacteria</taxon>
        <taxon>Bacillati</taxon>
        <taxon>Bacillota</taxon>
        <taxon>Bacilli</taxon>
        <taxon>Bacillales</taxon>
        <taxon>Staphylococcaceae</taxon>
        <taxon>Staphylococcus</taxon>
    </lineage>
</organism>
<evidence type="ECO:0000256" key="4">
    <source>
        <dbReference type="ARBA" id="ARBA00023136"/>
    </source>
</evidence>
<dbReference type="RefSeq" id="WP_037549435.1">
    <property type="nucleotide sequence ID" value="NZ_CAJCGD010000005.1"/>
</dbReference>
<evidence type="ECO:0000256" key="3">
    <source>
        <dbReference type="ARBA" id="ARBA00022989"/>
    </source>
</evidence>
<dbReference type="PANTHER" id="PTHR37306">
    <property type="entry name" value="COLICIN V PRODUCTION PROTEIN"/>
    <property type="match status" value="1"/>
</dbReference>
<feature type="transmembrane region" description="Helical" evidence="5">
    <location>
        <begin position="81"/>
        <end position="105"/>
    </location>
</feature>
<accession>A0A2K0A8S9</accession>
<feature type="transmembrane region" description="Helical" evidence="5">
    <location>
        <begin position="5"/>
        <end position="22"/>
    </location>
</feature>
<gene>
    <name evidence="6" type="ORF">AL503_011825</name>
</gene>
<evidence type="ECO:0000256" key="5">
    <source>
        <dbReference type="SAM" id="Phobius"/>
    </source>
</evidence>
<dbReference type="InterPro" id="IPR003825">
    <property type="entry name" value="Colicin-V_CvpA"/>
</dbReference>
<evidence type="ECO:0000256" key="2">
    <source>
        <dbReference type="ARBA" id="ARBA00022692"/>
    </source>
</evidence>
<keyword evidence="4 5" id="KW-0472">Membrane</keyword>
<comment type="subcellular location">
    <subcellularLocation>
        <location evidence="1">Membrane</location>
        <topology evidence="1">Multi-pass membrane protein</topology>
    </subcellularLocation>
</comment>
<evidence type="ECO:0000313" key="7">
    <source>
        <dbReference type="Proteomes" id="UP000053523"/>
    </source>
</evidence>
<feature type="transmembrane region" description="Helical" evidence="5">
    <location>
        <begin position="153"/>
        <end position="171"/>
    </location>
</feature>
<reference evidence="6 7" key="1">
    <citation type="submission" date="2017-12" db="EMBL/GenBank/DDBJ databases">
        <title>FDA dAtabase for Regulatory Grade micrObial Sequences (FDA-ARGOS): Supporting development and validation of Infectious Disease Dx tests.</title>
        <authorList>
            <person name="Hoffmann M."/>
            <person name="Allard M."/>
            <person name="Evans P."/>
            <person name="Brown E."/>
            <person name="Tallon L."/>
            <person name="Sadzewicz L."/>
            <person name="Sengamalay N."/>
            <person name="Ott S."/>
            <person name="Godinez A."/>
            <person name="Nagaraj S."/>
            <person name="Vavikolanu K."/>
            <person name="Aluvathingal J."/>
            <person name="Nadendla S."/>
            <person name="Sichtig H."/>
        </authorList>
    </citation>
    <scope>NUCLEOTIDE SEQUENCE [LARGE SCALE GENOMIC DNA]</scope>
    <source>
        <strain evidence="6 7">FDAARGOS_148</strain>
    </source>
</reference>
<dbReference type="GO" id="GO:0009403">
    <property type="term" value="P:toxin biosynthetic process"/>
    <property type="evidence" value="ECO:0007669"/>
    <property type="project" value="InterPro"/>
</dbReference>
<dbReference type="GO" id="GO:0016020">
    <property type="term" value="C:membrane"/>
    <property type="evidence" value="ECO:0007669"/>
    <property type="project" value="UniProtKB-SubCell"/>
</dbReference>